<dbReference type="EMBL" id="BK015613">
    <property type="protein sequence ID" value="DAE15807.1"/>
    <property type="molecule type" value="Genomic_DNA"/>
</dbReference>
<organism evidence="1">
    <name type="scientific">Siphoviridae sp. ctu9a31</name>
    <dbReference type="NCBI Taxonomy" id="2825712"/>
    <lineage>
        <taxon>Viruses</taxon>
        <taxon>Duplodnaviria</taxon>
        <taxon>Heunggongvirae</taxon>
        <taxon>Uroviricota</taxon>
        <taxon>Caudoviricetes</taxon>
    </lineage>
</organism>
<protein>
    <submittedName>
        <fullName evidence="1">Nucelotide kinase</fullName>
    </submittedName>
</protein>
<name>A0A8S5Q8Y9_9CAUD</name>
<evidence type="ECO:0000313" key="1">
    <source>
        <dbReference type="EMBL" id="DAE15807.1"/>
    </source>
</evidence>
<reference evidence="1" key="1">
    <citation type="journal article" date="2021" name="Proc. Natl. Acad. Sci. U.S.A.">
        <title>A Catalog of Tens of Thousands of Viruses from Human Metagenomes Reveals Hidden Associations with Chronic Diseases.</title>
        <authorList>
            <person name="Tisza M.J."/>
            <person name="Buck C.B."/>
        </authorList>
    </citation>
    <scope>NUCLEOTIDE SEQUENCE</scope>
    <source>
        <strain evidence="1">Ctu9a31</strain>
    </source>
</reference>
<dbReference type="InterPro" id="IPR021739">
    <property type="entry name" value="SaV-like"/>
</dbReference>
<proteinExistence type="predicted"/>
<keyword evidence="1" id="KW-0808">Transferase</keyword>
<dbReference type="GO" id="GO:0016301">
    <property type="term" value="F:kinase activity"/>
    <property type="evidence" value="ECO:0007669"/>
    <property type="project" value="UniProtKB-KW"/>
</dbReference>
<accession>A0A8S5Q8Y9</accession>
<sequence length="122" mass="13896">MGNAENNRFCVNCINKSLLFSVEPCKSCINNGGKGYNFTPLKDVAPSVNEKSVNDNVNHPSHYETGSFECIDVMLETQGKEAVKNFCLCNAFKYIYRHNNKNGLEDIQKAKWYIDKYIELSE</sequence>
<keyword evidence="1" id="KW-0418">Kinase</keyword>
<dbReference type="Pfam" id="PF11753">
    <property type="entry name" value="DUF3310"/>
    <property type="match status" value="1"/>
</dbReference>